<feature type="domain" description="C2H2-type" evidence="12">
    <location>
        <begin position="134"/>
        <end position="161"/>
    </location>
</feature>
<keyword evidence="10" id="KW-0539">Nucleus</keyword>
<sequence>MKKSTVMLTKIKREIQERKFQCSVCEKKFLGSNDLRKHLRVHTDERPYVCGECHQAFRQAGTLKNHIRSKHCKLNGFFVCEICNQSFALKDRLKLHQRKHTGEKPYSCESCKKTFARGGQLAQHMRVHDRLKPYSCDLCEAKFTCSQNLRLHKNTHLQLKPYTCDLCGKSFTRRDALVKHLRNFHENIKAFHCPICNKKFKGHLPQHLRTHTKTKPHECSVCGTSFAQRSQLVVHQRIHSGERPYRCKVCWKAFAHSTALKLHQRRHTGEKPFQCVICLSGFTQIPHLKKHMLKIHNMNKAYYCDWCKEFYTTKKELQEHREACKSKPTKNEDDELQGETPMSLSKMRLLLAILLRKISTTERLTELGFNKRLIDDVLISSIIYSGRLPCVDKGLSTAMKLKNNIRILLEWTVPDEYMEKFNNEQRSTEELLEELTS</sequence>
<keyword evidence="6" id="KW-0862">Zinc</keyword>
<evidence type="ECO:0000256" key="6">
    <source>
        <dbReference type="ARBA" id="ARBA00022833"/>
    </source>
</evidence>
<proteinExistence type="inferred from homology"/>
<feature type="domain" description="C2H2-type" evidence="12">
    <location>
        <begin position="78"/>
        <end position="105"/>
    </location>
</feature>
<keyword evidence="4" id="KW-0677">Repeat</keyword>
<feature type="domain" description="C2H2-type" evidence="12">
    <location>
        <begin position="20"/>
        <end position="47"/>
    </location>
</feature>
<evidence type="ECO:0000313" key="14">
    <source>
        <dbReference type="Proteomes" id="UP001566132"/>
    </source>
</evidence>
<feature type="domain" description="C2H2-type" evidence="12">
    <location>
        <begin position="191"/>
        <end position="216"/>
    </location>
</feature>
<evidence type="ECO:0000256" key="5">
    <source>
        <dbReference type="ARBA" id="ARBA00022771"/>
    </source>
</evidence>
<evidence type="ECO:0000256" key="3">
    <source>
        <dbReference type="ARBA" id="ARBA00022723"/>
    </source>
</evidence>
<dbReference type="PROSITE" id="PS50157">
    <property type="entry name" value="ZINC_FINGER_C2H2_2"/>
    <property type="match status" value="10"/>
</dbReference>
<dbReference type="PANTHER" id="PTHR24390">
    <property type="entry name" value="ZINC FINGER PROTEIN"/>
    <property type="match status" value="1"/>
</dbReference>
<dbReference type="GO" id="GO:0008270">
    <property type="term" value="F:zinc ion binding"/>
    <property type="evidence" value="ECO:0007669"/>
    <property type="project" value="UniProtKB-KW"/>
</dbReference>
<evidence type="ECO:0000256" key="2">
    <source>
        <dbReference type="ARBA" id="ARBA00006991"/>
    </source>
</evidence>
<dbReference type="Gene3D" id="3.30.160.60">
    <property type="entry name" value="Classic Zinc Finger"/>
    <property type="match status" value="10"/>
</dbReference>
<dbReference type="FunFam" id="3.30.160.60:FF:000933">
    <property type="entry name" value="zinc finger protein 771"/>
    <property type="match status" value="1"/>
</dbReference>
<dbReference type="GO" id="GO:0005634">
    <property type="term" value="C:nucleus"/>
    <property type="evidence" value="ECO:0007669"/>
    <property type="project" value="UniProtKB-SubCell"/>
</dbReference>
<dbReference type="GO" id="GO:0003677">
    <property type="term" value="F:DNA binding"/>
    <property type="evidence" value="ECO:0007669"/>
    <property type="project" value="UniProtKB-KW"/>
</dbReference>
<feature type="domain" description="C2H2-type" evidence="12">
    <location>
        <begin position="162"/>
        <end position="190"/>
    </location>
</feature>
<keyword evidence="14" id="KW-1185">Reference proteome</keyword>
<feature type="domain" description="C2H2-type" evidence="12">
    <location>
        <begin position="106"/>
        <end position="133"/>
    </location>
</feature>
<evidence type="ECO:0000256" key="1">
    <source>
        <dbReference type="ARBA" id="ARBA00004123"/>
    </source>
</evidence>
<evidence type="ECO:0000256" key="4">
    <source>
        <dbReference type="ARBA" id="ARBA00022737"/>
    </source>
</evidence>
<feature type="domain" description="C2H2-type" evidence="12">
    <location>
        <begin position="245"/>
        <end position="272"/>
    </location>
</feature>
<protein>
    <recommendedName>
        <fullName evidence="12">C2H2-type domain-containing protein</fullName>
    </recommendedName>
</protein>
<evidence type="ECO:0000256" key="10">
    <source>
        <dbReference type="ARBA" id="ARBA00023242"/>
    </source>
</evidence>
<dbReference type="EMBL" id="JBDJPC010000001">
    <property type="protein sequence ID" value="KAL1517513.1"/>
    <property type="molecule type" value="Genomic_DNA"/>
</dbReference>
<dbReference type="AlphaFoldDB" id="A0ABD1FE10"/>
<keyword evidence="7" id="KW-0805">Transcription regulation</keyword>
<dbReference type="SMART" id="SM00355">
    <property type="entry name" value="ZnF_C2H2"/>
    <property type="match status" value="11"/>
</dbReference>
<comment type="similarity">
    <text evidence="2">Belongs to the krueppel C2H2-type zinc-finger protein family.</text>
</comment>
<organism evidence="13 14">
    <name type="scientific">Hypothenemus hampei</name>
    <name type="common">Coffee berry borer</name>
    <dbReference type="NCBI Taxonomy" id="57062"/>
    <lineage>
        <taxon>Eukaryota</taxon>
        <taxon>Metazoa</taxon>
        <taxon>Ecdysozoa</taxon>
        <taxon>Arthropoda</taxon>
        <taxon>Hexapoda</taxon>
        <taxon>Insecta</taxon>
        <taxon>Pterygota</taxon>
        <taxon>Neoptera</taxon>
        <taxon>Endopterygota</taxon>
        <taxon>Coleoptera</taxon>
        <taxon>Polyphaga</taxon>
        <taxon>Cucujiformia</taxon>
        <taxon>Curculionidae</taxon>
        <taxon>Scolytinae</taxon>
        <taxon>Hypothenemus</taxon>
    </lineage>
</organism>
<accession>A0ABD1FE10</accession>
<dbReference type="InterPro" id="IPR036236">
    <property type="entry name" value="Znf_C2H2_sf"/>
</dbReference>
<evidence type="ECO:0000313" key="13">
    <source>
        <dbReference type="EMBL" id="KAL1517513.1"/>
    </source>
</evidence>
<feature type="domain" description="C2H2-type" evidence="12">
    <location>
        <begin position="273"/>
        <end position="301"/>
    </location>
</feature>
<evidence type="ECO:0000256" key="11">
    <source>
        <dbReference type="PROSITE-ProRule" id="PRU00042"/>
    </source>
</evidence>
<dbReference type="Proteomes" id="UP001566132">
    <property type="component" value="Unassembled WGS sequence"/>
</dbReference>
<dbReference type="FunFam" id="3.30.160.60:FF:000176">
    <property type="entry name" value="zinc finger protein 70"/>
    <property type="match status" value="1"/>
</dbReference>
<dbReference type="FunFam" id="3.30.160.60:FF:000624">
    <property type="entry name" value="zinc finger protein 697"/>
    <property type="match status" value="1"/>
</dbReference>
<dbReference type="PANTHER" id="PTHR24390:SF79">
    <property type="entry name" value="ASPARAGINE-RICH ZINC FINGER PROTEIN AZF1"/>
    <property type="match status" value="1"/>
</dbReference>
<keyword evidence="5 11" id="KW-0863">Zinc-finger</keyword>
<dbReference type="GO" id="GO:0048598">
    <property type="term" value="P:embryonic morphogenesis"/>
    <property type="evidence" value="ECO:0007669"/>
    <property type="project" value="UniProtKB-ARBA"/>
</dbReference>
<keyword evidence="9" id="KW-0804">Transcription</keyword>
<name>A0ABD1FE10_HYPHA</name>
<dbReference type="Pfam" id="PF00096">
    <property type="entry name" value="zf-C2H2"/>
    <property type="match status" value="7"/>
</dbReference>
<dbReference type="SUPFAM" id="SSF57667">
    <property type="entry name" value="beta-beta-alpha zinc fingers"/>
    <property type="match status" value="5"/>
</dbReference>
<keyword evidence="3" id="KW-0479">Metal-binding</keyword>
<comment type="caution">
    <text evidence="13">The sequence shown here is derived from an EMBL/GenBank/DDBJ whole genome shotgun (WGS) entry which is preliminary data.</text>
</comment>
<dbReference type="FunFam" id="3.30.160.60:FF:000065">
    <property type="entry name" value="B-cell CLL/lymphoma 6, member B"/>
    <property type="match status" value="1"/>
</dbReference>
<evidence type="ECO:0000256" key="8">
    <source>
        <dbReference type="ARBA" id="ARBA00023125"/>
    </source>
</evidence>
<dbReference type="FunFam" id="3.30.160.60:FF:001437">
    <property type="entry name" value="Zinc finger protein 594"/>
    <property type="match status" value="1"/>
</dbReference>
<dbReference type="FunFam" id="3.30.160.60:FF:000145">
    <property type="entry name" value="Zinc finger protein 574"/>
    <property type="match status" value="2"/>
</dbReference>
<dbReference type="PROSITE" id="PS00028">
    <property type="entry name" value="ZINC_FINGER_C2H2_1"/>
    <property type="match status" value="9"/>
</dbReference>
<evidence type="ECO:0000259" key="12">
    <source>
        <dbReference type="PROSITE" id="PS50157"/>
    </source>
</evidence>
<feature type="domain" description="C2H2-type" evidence="12">
    <location>
        <begin position="48"/>
        <end position="71"/>
    </location>
</feature>
<comment type="subcellular location">
    <subcellularLocation>
        <location evidence="1">Nucleus</location>
    </subcellularLocation>
</comment>
<evidence type="ECO:0000256" key="9">
    <source>
        <dbReference type="ARBA" id="ARBA00023163"/>
    </source>
</evidence>
<feature type="domain" description="C2H2-type" evidence="12">
    <location>
        <begin position="217"/>
        <end position="244"/>
    </location>
</feature>
<reference evidence="13 14" key="1">
    <citation type="submission" date="2024-05" db="EMBL/GenBank/DDBJ databases">
        <title>Genetic variation in Jamaican populations of the coffee berry borer (Hypothenemus hampei).</title>
        <authorList>
            <person name="Errbii M."/>
            <person name="Myrie A."/>
        </authorList>
    </citation>
    <scope>NUCLEOTIDE SEQUENCE [LARGE SCALE GENOMIC DNA]</scope>
    <source>
        <strain evidence="13">JA-Hopewell-2020-01-JO</strain>
        <tissue evidence="13">Whole body</tissue>
    </source>
</reference>
<dbReference type="FunFam" id="3.30.160.60:FF:000100">
    <property type="entry name" value="Zinc finger 45-like"/>
    <property type="match status" value="2"/>
</dbReference>
<evidence type="ECO:0000256" key="7">
    <source>
        <dbReference type="ARBA" id="ARBA00023015"/>
    </source>
</evidence>
<keyword evidence="8" id="KW-0238">DNA-binding</keyword>
<gene>
    <name evidence="13" type="ORF">ABEB36_001269</name>
</gene>
<dbReference type="InterPro" id="IPR013087">
    <property type="entry name" value="Znf_C2H2_type"/>
</dbReference>